<feature type="compositionally biased region" description="Polar residues" evidence="3">
    <location>
        <begin position="69"/>
        <end position="89"/>
    </location>
</feature>
<evidence type="ECO:0000256" key="1">
    <source>
        <dbReference type="ARBA" id="ARBA00004123"/>
    </source>
</evidence>
<proteinExistence type="predicted"/>
<dbReference type="GO" id="GO:0005634">
    <property type="term" value="C:nucleus"/>
    <property type="evidence" value="ECO:0007669"/>
    <property type="project" value="UniProtKB-SubCell"/>
</dbReference>
<name>A0A821M8D2_9BILA</name>
<evidence type="ECO:0000256" key="3">
    <source>
        <dbReference type="SAM" id="MobiDB-lite"/>
    </source>
</evidence>
<feature type="non-terminal residue" evidence="5">
    <location>
        <position position="1"/>
    </location>
</feature>
<feature type="domain" description="WHIM2" evidence="4">
    <location>
        <begin position="3"/>
        <end position="38"/>
    </location>
</feature>
<keyword evidence="6" id="KW-1185">Reference proteome</keyword>
<feature type="region of interest" description="Disordered" evidence="3">
    <location>
        <begin position="47"/>
        <end position="89"/>
    </location>
</feature>
<dbReference type="Pfam" id="PF15613">
    <property type="entry name" value="WSD"/>
    <property type="match status" value="1"/>
</dbReference>
<organism evidence="5 6">
    <name type="scientific">Rotaria socialis</name>
    <dbReference type="NCBI Taxonomy" id="392032"/>
    <lineage>
        <taxon>Eukaryota</taxon>
        <taxon>Metazoa</taxon>
        <taxon>Spiralia</taxon>
        <taxon>Gnathifera</taxon>
        <taxon>Rotifera</taxon>
        <taxon>Eurotatoria</taxon>
        <taxon>Bdelloidea</taxon>
        <taxon>Philodinida</taxon>
        <taxon>Philodinidae</taxon>
        <taxon>Rotaria</taxon>
    </lineage>
</organism>
<accession>A0A821M8D2</accession>
<evidence type="ECO:0000313" key="6">
    <source>
        <dbReference type="Proteomes" id="UP000663873"/>
    </source>
</evidence>
<sequence length="89" mass="10519">VQSGWWLIQTSEELRSLVKSLAKRGQRERYLCRMLQRYFEVVTHSMADMKTDNTVSSNETETENENDEQSQLQQSLNDLIENDNQTYDD</sequence>
<gene>
    <name evidence="5" type="ORF">UJA718_LOCUS39635</name>
</gene>
<keyword evidence="2" id="KW-0539">Nucleus</keyword>
<feature type="non-terminal residue" evidence="5">
    <location>
        <position position="89"/>
    </location>
</feature>
<comment type="subcellular location">
    <subcellularLocation>
        <location evidence="1">Nucleus</location>
    </subcellularLocation>
</comment>
<reference evidence="5" key="1">
    <citation type="submission" date="2021-02" db="EMBL/GenBank/DDBJ databases">
        <authorList>
            <person name="Nowell W R."/>
        </authorList>
    </citation>
    <scope>NUCLEOTIDE SEQUENCE</scope>
</reference>
<dbReference type="InterPro" id="IPR028941">
    <property type="entry name" value="WHIM2_dom"/>
</dbReference>
<evidence type="ECO:0000259" key="4">
    <source>
        <dbReference type="Pfam" id="PF15613"/>
    </source>
</evidence>
<comment type="caution">
    <text evidence="5">The sequence shown here is derived from an EMBL/GenBank/DDBJ whole genome shotgun (WGS) entry which is preliminary data.</text>
</comment>
<dbReference type="Proteomes" id="UP000663873">
    <property type="component" value="Unassembled WGS sequence"/>
</dbReference>
<evidence type="ECO:0000313" key="5">
    <source>
        <dbReference type="EMBL" id="CAF4765102.1"/>
    </source>
</evidence>
<dbReference type="EMBL" id="CAJOBP010042269">
    <property type="protein sequence ID" value="CAF4765102.1"/>
    <property type="molecule type" value="Genomic_DNA"/>
</dbReference>
<dbReference type="AlphaFoldDB" id="A0A821M8D2"/>
<evidence type="ECO:0000256" key="2">
    <source>
        <dbReference type="ARBA" id="ARBA00023242"/>
    </source>
</evidence>
<protein>
    <recommendedName>
        <fullName evidence="4">WHIM2 domain-containing protein</fullName>
    </recommendedName>
</protein>